<gene>
    <name evidence="3" type="ORF">J2X11_001040</name>
</gene>
<reference evidence="3 4" key="1">
    <citation type="submission" date="2023-07" db="EMBL/GenBank/DDBJ databases">
        <title>Sorghum-associated microbial communities from plants grown in Nebraska, USA.</title>
        <authorList>
            <person name="Schachtman D."/>
        </authorList>
    </citation>
    <scope>NUCLEOTIDE SEQUENCE [LARGE SCALE GENOMIC DNA]</scope>
    <source>
        <strain evidence="3 4">BE248</strain>
    </source>
</reference>
<name>A0ABU1ULZ9_9ACTN</name>
<protein>
    <submittedName>
        <fullName evidence="3">Protocatechuate 3,4-dioxygenase beta subunit</fullName>
    </submittedName>
</protein>
<proteinExistence type="predicted"/>
<feature type="compositionally biased region" description="Low complexity" evidence="1">
    <location>
        <begin position="44"/>
        <end position="73"/>
    </location>
</feature>
<dbReference type="PROSITE" id="PS51318">
    <property type="entry name" value="TAT"/>
    <property type="match status" value="1"/>
</dbReference>
<evidence type="ECO:0000259" key="2">
    <source>
        <dbReference type="Pfam" id="PF00775"/>
    </source>
</evidence>
<dbReference type="SUPFAM" id="SSF49482">
    <property type="entry name" value="Aromatic compound dioxygenase"/>
    <property type="match status" value="1"/>
</dbReference>
<dbReference type="Proteomes" id="UP001257739">
    <property type="component" value="Unassembled WGS sequence"/>
</dbReference>
<dbReference type="PANTHER" id="PTHR34315:SF1">
    <property type="entry name" value="INTRADIOL RING-CLEAVAGE DIOXYGENASES DOMAIN-CONTAINING PROTEIN-RELATED"/>
    <property type="match status" value="1"/>
</dbReference>
<dbReference type="Gene3D" id="2.60.130.10">
    <property type="entry name" value="Aromatic compound dioxygenase"/>
    <property type="match status" value="1"/>
</dbReference>
<dbReference type="PANTHER" id="PTHR34315">
    <property type="match status" value="1"/>
</dbReference>
<dbReference type="Pfam" id="PF00775">
    <property type="entry name" value="Dioxygenase_C"/>
    <property type="match status" value="1"/>
</dbReference>
<evidence type="ECO:0000256" key="1">
    <source>
        <dbReference type="SAM" id="MobiDB-lite"/>
    </source>
</evidence>
<comment type="caution">
    <text evidence="3">The sequence shown here is derived from an EMBL/GenBank/DDBJ whole genome shotgun (WGS) entry which is preliminary data.</text>
</comment>
<keyword evidence="4" id="KW-1185">Reference proteome</keyword>
<organism evidence="3 4">
    <name type="scientific">Aeromicrobium panaciterrae</name>
    <dbReference type="NCBI Taxonomy" id="363861"/>
    <lineage>
        <taxon>Bacteria</taxon>
        <taxon>Bacillati</taxon>
        <taxon>Actinomycetota</taxon>
        <taxon>Actinomycetes</taxon>
        <taxon>Propionibacteriales</taxon>
        <taxon>Nocardioidaceae</taxon>
        <taxon>Aeromicrobium</taxon>
    </lineage>
</organism>
<dbReference type="InterPro" id="IPR006311">
    <property type="entry name" value="TAT_signal"/>
</dbReference>
<feature type="region of interest" description="Disordered" evidence="1">
    <location>
        <begin position="44"/>
        <end position="96"/>
    </location>
</feature>
<evidence type="ECO:0000313" key="3">
    <source>
        <dbReference type="EMBL" id="MDR7086201.1"/>
    </source>
</evidence>
<dbReference type="InterPro" id="IPR000627">
    <property type="entry name" value="Intradiol_dOase_C"/>
</dbReference>
<evidence type="ECO:0000313" key="4">
    <source>
        <dbReference type="Proteomes" id="UP001257739"/>
    </source>
</evidence>
<feature type="domain" description="Intradiol ring-cleavage dioxygenases" evidence="2">
    <location>
        <begin position="121"/>
        <end position="196"/>
    </location>
</feature>
<dbReference type="RefSeq" id="WP_309967587.1">
    <property type="nucleotide sequence ID" value="NZ_JAVDWH010000001.1"/>
</dbReference>
<sequence length="284" mass="29501">MSHHHTDTPEEHDLGLGHDLPTLLNRRRALGLLSGAGLAAALAACGGSDSPTSTSSSSTATSSSTSATPTSSSGTVTAEVPEETGGPYPADGTNGVNVLTESGIVRSDISTSFGSSSTAAEGVPMNIEMTIFDMSGSKVTPYAGAAVYAWHCDREGRYSMYDSEIADENYLRGVQAADDSGKVVFKSIFPAAYQGRWPHIHFEVYPSLAKATSASGKLRTSQIALPEDVCKKVYATSGYEQSVSNLAGTSLDSDMVFSDGYSLQLATATGSVDKGYTIALNVAV</sequence>
<dbReference type="InterPro" id="IPR015889">
    <property type="entry name" value="Intradiol_dOase_core"/>
</dbReference>
<accession>A0ABU1ULZ9</accession>
<dbReference type="EMBL" id="JAVDWH010000001">
    <property type="protein sequence ID" value="MDR7086201.1"/>
    <property type="molecule type" value="Genomic_DNA"/>
</dbReference>